<keyword evidence="5" id="KW-1185">Reference proteome</keyword>
<dbReference type="Pfam" id="PF08240">
    <property type="entry name" value="ADH_N"/>
    <property type="match status" value="1"/>
</dbReference>
<dbReference type="SUPFAM" id="SSF50129">
    <property type="entry name" value="GroES-like"/>
    <property type="match status" value="1"/>
</dbReference>
<keyword evidence="2" id="KW-0560">Oxidoreductase</keyword>
<dbReference type="EMBL" id="AMGY01000001">
    <property type="protein sequence ID" value="EXJ92113.1"/>
    <property type="molecule type" value="Genomic_DNA"/>
</dbReference>
<evidence type="ECO:0000313" key="5">
    <source>
        <dbReference type="Proteomes" id="UP000019478"/>
    </source>
</evidence>
<dbReference type="STRING" id="1182542.W9YHT2"/>
<sequence length="373" mass="40874">MATPTHTHAAVVTVGQGLPLEVHQLPTPVPTADQVRIRNEWTASTPLDLHQADGGLLVKHPQVLGDTVVGEVVQVGPQVSKLKVGDKVFGFSWRTQAEKGQQEFVVASEYLFGKLPKGISPQAAATVPNNFVTAWHTFTTEFGLELPWPKPESYVPKEKDAWILIWGGGSSVGQYALQILKWYGYANVVVTASKKHHQRLQAYGAAKSFDYRDRAGNVEQQILDFVAAQAPTARIAYILDCIGSLEGSVRPVARIARAGAKVAVMLPVIVKDAADGVKPEYDMDVKAVADWADGVQAVGVRTHFYLENKFLADRLQSEIMPTLLANRVVEPNDQVIVEGRTLLERAEKALSMLRRKEVSGARLVWRVSEQQGA</sequence>
<name>W9YHT2_9EURO</name>
<dbReference type="PANTHER" id="PTHR45348">
    <property type="entry name" value="HYPOTHETICAL OXIDOREDUCTASE (EUROFUNG)"/>
    <property type="match status" value="1"/>
</dbReference>
<evidence type="ECO:0000256" key="2">
    <source>
        <dbReference type="ARBA" id="ARBA00023002"/>
    </source>
</evidence>
<dbReference type="Gene3D" id="3.90.180.10">
    <property type="entry name" value="Medium-chain alcohol dehydrogenases, catalytic domain"/>
    <property type="match status" value="1"/>
</dbReference>
<dbReference type="InterPro" id="IPR020843">
    <property type="entry name" value="ER"/>
</dbReference>
<dbReference type="SMART" id="SM00829">
    <property type="entry name" value="PKS_ER"/>
    <property type="match status" value="1"/>
</dbReference>
<comment type="caution">
    <text evidence="4">The sequence shown here is derived from an EMBL/GenBank/DDBJ whole genome shotgun (WGS) entry which is preliminary data.</text>
</comment>
<accession>W9YHT2</accession>
<dbReference type="Gene3D" id="3.40.50.720">
    <property type="entry name" value="NAD(P)-binding Rossmann-like Domain"/>
    <property type="match status" value="1"/>
</dbReference>
<evidence type="ECO:0000313" key="4">
    <source>
        <dbReference type="EMBL" id="EXJ92113.1"/>
    </source>
</evidence>
<dbReference type="PANTHER" id="PTHR45348:SF3">
    <property type="entry name" value="ENOYL REDUCTASE (ER) DOMAIN-CONTAINING PROTEIN"/>
    <property type="match status" value="1"/>
</dbReference>
<dbReference type="eggNOG" id="KOG1198">
    <property type="taxonomic scope" value="Eukaryota"/>
</dbReference>
<dbReference type="SUPFAM" id="SSF51735">
    <property type="entry name" value="NAD(P)-binding Rossmann-fold domains"/>
    <property type="match status" value="1"/>
</dbReference>
<evidence type="ECO:0000256" key="1">
    <source>
        <dbReference type="ARBA" id="ARBA00008072"/>
    </source>
</evidence>
<dbReference type="HOGENOM" id="CLU_026673_16_5_1"/>
<dbReference type="OrthoDB" id="9992527at2759"/>
<dbReference type="AlphaFoldDB" id="W9YHT2"/>
<comment type="similarity">
    <text evidence="1">Belongs to the zinc-containing alcohol dehydrogenase family.</text>
</comment>
<dbReference type="RefSeq" id="XP_007729003.1">
    <property type="nucleotide sequence ID" value="XM_007730813.1"/>
</dbReference>
<gene>
    <name evidence="4" type="ORF">A1O3_00663</name>
</gene>
<reference evidence="4 5" key="1">
    <citation type="submission" date="2013-03" db="EMBL/GenBank/DDBJ databases">
        <title>The Genome Sequence of Capronia epimyces CBS 606.96.</title>
        <authorList>
            <consortium name="The Broad Institute Genomics Platform"/>
            <person name="Cuomo C."/>
            <person name="de Hoog S."/>
            <person name="Gorbushina A."/>
            <person name="Walker B."/>
            <person name="Young S.K."/>
            <person name="Zeng Q."/>
            <person name="Gargeya S."/>
            <person name="Fitzgerald M."/>
            <person name="Haas B."/>
            <person name="Abouelleil A."/>
            <person name="Allen A.W."/>
            <person name="Alvarado L."/>
            <person name="Arachchi H.M."/>
            <person name="Berlin A.M."/>
            <person name="Chapman S.B."/>
            <person name="Gainer-Dewar J."/>
            <person name="Goldberg J."/>
            <person name="Griggs A."/>
            <person name="Gujja S."/>
            <person name="Hansen M."/>
            <person name="Howarth C."/>
            <person name="Imamovic A."/>
            <person name="Ireland A."/>
            <person name="Larimer J."/>
            <person name="McCowan C."/>
            <person name="Murphy C."/>
            <person name="Pearson M."/>
            <person name="Poon T.W."/>
            <person name="Priest M."/>
            <person name="Roberts A."/>
            <person name="Saif S."/>
            <person name="Shea T."/>
            <person name="Sisk P."/>
            <person name="Sykes S."/>
            <person name="Wortman J."/>
            <person name="Nusbaum C."/>
            <person name="Birren B."/>
        </authorList>
    </citation>
    <scope>NUCLEOTIDE SEQUENCE [LARGE SCALE GENOMIC DNA]</scope>
    <source>
        <strain evidence="4 5">CBS 606.96</strain>
    </source>
</reference>
<dbReference type="GO" id="GO:0016651">
    <property type="term" value="F:oxidoreductase activity, acting on NAD(P)H"/>
    <property type="evidence" value="ECO:0007669"/>
    <property type="project" value="InterPro"/>
</dbReference>
<proteinExistence type="inferred from homology"/>
<dbReference type="InterPro" id="IPR036291">
    <property type="entry name" value="NAD(P)-bd_dom_sf"/>
</dbReference>
<dbReference type="CDD" id="cd08249">
    <property type="entry name" value="enoyl_reductase_like"/>
    <property type="match status" value="1"/>
</dbReference>
<dbReference type="Proteomes" id="UP000019478">
    <property type="component" value="Unassembled WGS sequence"/>
</dbReference>
<evidence type="ECO:0000259" key="3">
    <source>
        <dbReference type="SMART" id="SM00829"/>
    </source>
</evidence>
<feature type="domain" description="Enoyl reductase (ER)" evidence="3">
    <location>
        <begin position="17"/>
        <end position="364"/>
    </location>
</feature>
<protein>
    <recommendedName>
        <fullName evidence="3">Enoyl reductase (ER) domain-containing protein</fullName>
    </recommendedName>
</protein>
<organism evidence="4 5">
    <name type="scientific">Capronia epimyces CBS 606.96</name>
    <dbReference type="NCBI Taxonomy" id="1182542"/>
    <lineage>
        <taxon>Eukaryota</taxon>
        <taxon>Fungi</taxon>
        <taxon>Dikarya</taxon>
        <taxon>Ascomycota</taxon>
        <taxon>Pezizomycotina</taxon>
        <taxon>Eurotiomycetes</taxon>
        <taxon>Chaetothyriomycetidae</taxon>
        <taxon>Chaetothyriales</taxon>
        <taxon>Herpotrichiellaceae</taxon>
        <taxon>Capronia</taxon>
    </lineage>
</organism>
<dbReference type="InterPro" id="IPR047122">
    <property type="entry name" value="Trans-enoyl_RdTase-like"/>
</dbReference>
<dbReference type="InterPro" id="IPR013154">
    <property type="entry name" value="ADH-like_N"/>
</dbReference>
<dbReference type="InterPro" id="IPR011032">
    <property type="entry name" value="GroES-like_sf"/>
</dbReference>
<dbReference type="GeneID" id="19164803"/>